<dbReference type="RefSeq" id="WP_236254681.1">
    <property type="nucleotide sequence ID" value="NZ_CP036280.1"/>
</dbReference>
<feature type="compositionally biased region" description="Basic and acidic residues" evidence="1">
    <location>
        <begin position="29"/>
        <end position="43"/>
    </location>
</feature>
<evidence type="ECO:0000313" key="3">
    <source>
        <dbReference type="Proteomes" id="UP000320386"/>
    </source>
</evidence>
<dbReference type="EMBL" id="CP036280">
    <property type="protein sequence ID" value="QDU71070.1"/>
    <property type="molecule type" value="Genomic_DNA"/>
</dbReference>
<evidence type="ECO:0000313" key="2">
    <source>
        <dbReference type="EMBL" id="QDU71070.1"/>
    </source>
</evidence>
<dbReference type="KEGG" id="mcad:Pan265_09150"/>
<name>A0A518BVR2_9BACT</name>
<sequence length="134" mass="15048">MNPESDKFWQEIAKGLARRTGHAPLTPEEAQKEFESLSDEKLPDDQIEEIIDRVTSGEFTDWTPATPEFDLPEFDCESIADDVLQLNRNEGDADSETDELLDQLRREALEDGHDDGQEDATGMGGDQEPPRQGD</sequence>
<organism evidence="2 3">
    <name type="scientific">Mucisphaera calidilacus</name>
    <dbReference type="NCBI Taxonomy" id="2527982"/>
    <lineage>
        <taxon>Bacteria</taxon>
        <taxon>Pseudomonadati</taxon>
        <taxon>Planctomycetota</taxon>
        <taxon>Phycisphaerae</taxon>
        <taxon>Phycisphaerales</taxon>
        <taxon>Phycisphaeraceae</taxon>
        <taxon>Mucisphaera</taxon>
    </lineage>
</organism>
<protein>
    <submittedName>
        <fullName evidence="2">Uncharacterized protein</fullName>
    </submittedName>
</protein>
<feature type="region of interest" description="Disordered" evidence="1">
    <location>
        <begin position="17"/>
        <end position="43"/>
    </location>
</feature>
<keyword evidence="3" id="KW-1185">Reference proteome</keyword>
<gene>
    <name evidence="2" type="ORF">Pan265_09150</name>
</gene>
<feature type="compositionally biased region" description="Basic and acidic residues" evidence="1">
    <location>
        <begin position="106"/>
        <end position="115"/>
    </location>
</feature>
<evidence type="ECO:0000256" key="1">
    <source>
        <dbReference type="SAM" id="MobiDB-lite"/>
    </source>
</evidence>
<reference evidence="2 3" key="1">
    <citation type="submission" date="2019-02" db="EMBL/GenBank/DDBJ databases">
        <title>Deep-cultivation of Planctomycetes and their phenomic and genomic characterization uncovers novel biology.</title>
        <authorList>
            <person name="Wiegand S."/>
            <person name="Jogler M."/>
            <person name="Boedeker C."/>
            <person name="Pinto D."/>
            <person name="Vollmers J."/>
            <person name="Rivas-Marin E."/>
            <person name="Kohn T."/>
            <person name="Peeters S.H."/>
            <person name="Heuer A."/>
            <person name="Rast P."/>
            <person name="Oberbeckmann S."/>
            <person name="Bunk B."/>
            <person name="Jeske O."/>
            <person name="Meyerdierks A."/>
            <person name="Storesund J.E."/>
            <person name="Kallscheuer N."/>
            <person name="Luecker S."/>
            <person name="Lage O.M."/>
            <person name="Pohl T."/>
            <person name="Merkel B.J."/>
            <person name="Hornburger P."/>
            <person name="Mueller R.-W."/>
            <person name="Bruemmer F."/>
            <person name="Labrenz M."/>
            <person name="Spormann A.M."/>
            <person name="Op den Camp H."/>
            <person name="Overmann J."/>
            <person name="Amann R."/>
            <person name="Jetten M.S.M."/>
            <person name="Mascher T."/>
            <person name="Medema M.H."/>
            <person name="Devos D.P."/>
            <person name="Kaster A.-K."/>
            <person name="Ovreas L."/>
            <person name="Rohde M."/>
            <person name="Galperin M.Y."/>
            <person name="Jogler C."/>
        </authorList>
    </citation>
    <scope>NUCLEOTIDE SEQUENCE [LARGE SCALE GENOMIC DNA]</scope>
    <source>
        <strain evidence="2 3">Pan265</strain>
    </source>
</reference>
<dbReference type="AlphaFoldDB" id="A0A518BVR2"/>
<feature type="region of interest" description="Disordered" evidence="1">
    <location>
        <begin position="106"/>
        <end position="134"/>
    </location>
</feature>
<dbReference type="Proteomes" id="UP000320386">
    <property type="component" value="Chromosome"/>
</dbReference>
<accession>A0A518BVR2</accession>
<proteinExistence type="predicted"/>